<evidence type="ECO:0000259" key="2">
    <source>
        <dbReference type="Pfam" id="PF16220"/>
    </source>
</evidence>
<feature type="domain" description="FecR N-terminal" evidence="2">
    <location>
        <begin position="16"/>
        <end position="55"/>
    </location>
</feature>
<dbReference type="Pfam" id="PF04773">
    <property type="entry name" value="FecR"/>
    <property type="match status" value="1"/>
</dbReference>
<dbReference type="PANTHER" id="PTHR30273">
    <property type="entry name" value="PERIPLASMIC SIGNAL SENSOR AND SIGMA FACTOR ACTIVATOR FECR-RELATED"/>
    <property type="match status" value="1"/>
</dbReference>
<dbReference type="PANTHER" id="PTHR30273:SF2">
    <property type="entry name" value="PROTEIN FECR"/>
    <property type="match status" value="1"/>
</dbReference>
<dbReference type="InterPro" id="IPR032623">
    <property type="entry name" value="FecR_N"/>
</dbReference>
<dbReference type="InterPro" id="IPR030489">
    <property type="entry name" value="TR_Rrf2-type_CS"/>
</dbReference>
<keyword evidence="4" id="KW-1185">Reference proteome</keyword>
<evidence type="ECO:0000313" key="3">
    <source>
        <dbReference type="EMBL" id="QXH33411.1"/>
    </source>
</evidence>
<name>A0ABX8M2E6_9PSED</name>
<dbReference type="PIRSF" id="PIRSF018266">
    <property type="entry name" value="FecR"/>
    <property type="match status" value="1"/>
</dbReference>
<feature type="domain" description="FecR protein" evidence="1">
    <location>
        <begin position="125"/>
        <end position="210"/>
    </location>
</feature>
<dbReference type="InterPro" id="IPR006860">
    <property type="entry name" value="FecR"/>
</dbReference>
<sequence length="340" mass="38135">MNHDRHIPSEDDAITDAAAHWCMRLHAEDCTAAEQRAFAQWQAADPRHAEEYQAMLEIWQTADLLPRSAQVVELKPPLAPRPRARRWQPLATAAAVTLLALPLAGWMGWEQGWLPDSYQHFEAGNQRQQVRLSDGSRVELNLNSELRFLNFKDERRVTLVKGEAFFKVSHDASHPFIVRAANGQTRVTGTQFNVWKYQDQVKVTLVEGSVLVSSNGHNGGYRLGPGMQASYHQGDFDPELNQSDDYLNSLAWRKGKLVLDNLSLAQALPVINRYLEQPLRLADESTGNIRISGIYNTAEVERLVDTLPKVLPVYLTRSKDGSTVLNHIKAPPSRAASSTL</sequence>
<accession>A0ABX8M2E6</accession>
<dbReference type="Proteomes" id="UP001047646">
    <property type="component" value="Chromosome"/>
</dbReference>
<dbReference type="EMBL" id="CP077073">
    <property type="protein sequence ID" value="QXH33411.1"/>
    <property type="molecule type" value="Genomic_DNA"/>
</dbReference>
<reference evidence="3" key="1">
    <citation type="journal article" date="2021" name="Microorganisms">
        <title>The Ever-Expanding Pseudomonas Genus: Description of 43 New Species and Partition of the Pseudomonas putida Group.</title>
        <authorList>
            <person name="Girard L."/>
            <person name="Lood C."/>
            <person name="Hofte M."/>
            <person name="Vandamme P."/>
            <person name="Rokni-Zadeh H."/>
            <person name="van Noort V."/>
            <person name="Lavigne R."/>
            <person name="De Mot R."/>
        </authorList>
    </citation>
    <scope>NUCLEOTIDE SEQUENCE</scope>
    <source>
        <strain evidence="3">COW39</strain>
    </source>
</reference>
<dbReference type="InterPro" id="IPR012373">
    <property type="entry name" value="Ferrdict_sens_TM"/>
</dbReference>
<dbReference type="Pfam" id="PF16220">
    <property type="entry name" value="DUF4880"/>
    <property type="match status" value="1"/>
</dbReference>
<gene>
    <name evidence="3" type="ORF">KSS95_14620</name>
</gene>
<dbReference type="RefSeq" id="WP_217847790.1">
    <property type="nucleotide sequence ID" value="NZ_CP077073.1"/>
</dbReference>
<evidence type="ECO:0000313" key="4">
    <source>
        <dbReference type="Proteomes" id="UP001047646"/>
    </source>
</evidence>
<proteinExistence type="predicted"/>
<dbReference type="PROSITE" id="PS01332">
    <property type="entry name" value="HTH_RRF2_1"/>
    <property type="match status" value="1"/>
</dbReference>
<protein>
    <submittedName>
        <fullName evidence="3">FecR family protein</fullName>
    </submittedName>
</protein>
<organism evidence="3 4">
    <name type="scientific">Pseudomonas muyukensis</name>
    <dbReference type="NCBI Taxonomy" id="2842357"/>
    <lineage>
        <taxon>Bacteria</taxon>
        <taxon>Pseudomonadati</taxon>
        <taxon>Pseudomonadota</taxon>
        <taxon>Gammaproteobacteria</taxon>
        <taxon>Pseudomonadales</taxon>
        <taxon>Pseudomonadaceae</taxon>
        <taxon>Pseudomonas</taxon>
    </lineage>
</organism>
<evidence type="ECO:0000259" key="1">
    <source>
        <dbReference type="Pfam" id="PF04773"/>
    </source>
</evidence>